<evidence type="ECO:0000256" key="1">
    <source>
        <dbReference type="SAM" id="MobiDB-lite"/>
    </source>
</evidence>
<organism evidence="2 3">
    <name type="scientific">Corynebacterium urogenitale</name>
    <dbReference type="NCBI Taxonomy" id="2487892"/>
    <lineage>
        <taxon>Bacteria</taxon>
        <taxon>Bacillati</taxon>
        <taxon>Actinomycetota</taxon>
        <taxon>Actinomycetes</taxon>
        <taxon>Mycobacteriales</taxon>
        <taxon>Corynebacteriaceae</taxon>
        <taxon>Corynebacterium</taxon>
    </lineage>
</organism>
<dbReference type="RefSeq" id="WP_151903570.1">
    <property type="nucleotide sequence ID" value="NZ_CP045032.1"/>
</dbReference>
<dbReference type="Gene3D" id="3.30.420.10">
    <property type="entry name" value="Ribonuclease H-like superfamily/Ribonuclease H"/>
    <property type="match status" value="1"/>
</dbReference>
<gene>
    <name evidence="2" type="ORF">CUROG_09885</name>
</gene>
<feature type="compositionally biased region" description="Basic residues" evidence="1">
    <location>
        <begin position="428"/>
        <end position="439"/>
    </location>
</feature>
<dbReference type="SUPFAM" id="SSF53098">
    <property type="entry name" value="Ribonuclease H-like"/>
    <property type="match status" value="1"/>
</dbReference>
<dbReference type="OrthoDB" id="190275at2"/>
<dbReference type="Proteomes" id="UP000326711">
    <property type="component" value="Chromosome"/>
</dbReference>
<feature type="region of interest" description="Disordered" evidence="1">
    <location>
        <begin position="147"/>
        <end position="169"/>
    </location>
</feature>
<dbReference type="KEGG" id="cuo:CUROG_09885"/>
<accession>A0A5J6ZCM4</accession>
<proteinExistence type="predicted"/>
<feature type="region of interest" description="Disordered" evidence="1">
    <location>
        <begin position="383"/>
        <end position="439"/>
    </location>
</feature>
<feature type="compositionally biased region" description="Low complexity" evidence="1">
    <location>
        <begin position="402"/>
        <end position="422"/>
    </location>
</feature>
<sequence>MSNRRRPRRTVHRRAAPPSSSPDATPSPAPSPQPKADTFPSVEEAPLVTLSIVTSGIHPTTARLVALSVVFYSEGHEELASWTRHLNPGEDAGPWHLHGYQPSDLAQSLGFVSSSELVREALDGRTVILHQAGYTWGFITHEFKRAQRSANRGRRGRGRNRPARKVPTPNPVEIIDTLATARRQSTECYDFRLRAIVDSYNTGPHALQAPAEALPDVGAVASVERGKIDPDTLLEADARLTMALYDAQLKAAGVGAGMIEKIDPANLTSDMFGLQRSKVRVDAANAPRPHENPGPWKQGGKLVQGMEFVVSPDVSAEPDEIIGRGVAAGLVYSEKLNRRSSLVVCNTTTDLRGKAMHAERKNIPLIDDSLFLELLDDVEAGTEAATPASPQAGVRPATQGMSTPRRSNPRSNPRNRSGNRIPEPQKGGNRRRKRRRSNG</sequence>
<reference evidence="3" key="1">
    <citation type="submission" date="2019-10" db="EMBL/GenBank/DDBJ databases">
        <title>Complete genome sequence of Corynebacterium urogenitalis DSM 108747, isolated from the genital tract of a cow.</title>
        <authorList>
            <person name="Ruckert C."/>
            <person name="Ballas P."/>
            <person name="Wagener K."/>
            <person name="Drillich M."/>
            <person name="Kaempfer P."/>
            <person name="Busse H.-J."/>
            <person name="Ehling-Schulz M."/>
        </authorList>
    </citation>
    <scope>NUCLEOTIDE SEQUENCE [LARGE SCALE GENOMIC DNA]</scope>
    <source>
        <strain evidence="3">LMM 1652</strain>
    </source>
</reference>
<dbReference type="InterPro" id="IPR036397">
    <property type="entry name" value="RNaseH_sf"/>
</dbReference>
<keyword evidence="3" id="KW-1185">Reference proteome</keyword>
<dbReference type="GO" id="GO:0003676">
    <property type="term" value="F:nucleic acid binding"/>
    <property type="evidence" value="ECO:0007669"/>
    <property type="project" value="InterPro"/>
</dbReference>
<evidence type="ECO:0000313" key="3">
    <source>
        <dbReference type="Proteomes" id="UP000326711"/>
    </source>
</evidence>
<evidence type="ECO:0000313" key="2">
    <source>
        <dbReference type="EMBL" id="QFQ03317.1"/>
    </source>
</evidence>
<feature type="region of interest" description="Disordered" evidence="1">
    <location>
        <begin position="1"/>
        <end position="39"/>
    </location>
</feature>
<name>A0A5J6ZCM4_9CORY</name>
<dbReference type="InterPro" id="IPR012337">
    <property type="entry name" value="RNaseH-like_sf"/>
</dbReference>
<dbReference type="EMBL" id="CP045032">
    <property type="protein sequence ID" value="QFQ03317.1"/>
    <property type="molecule type" value="Genomic_DNA"/>
</dbReference>
<protein>
    <submittedName>
        <fullName evidence="2">DNA polymerase III subunit epsilon</fullName>
    </submittedName>
</protein>
<feature type="compositionally biased region" description="Basic residues" evidence="1">
    <location>
        <begin position="1"/>
        <end position="15"/>
    </location>
</feature>
<feature type="compositionally biased region" description="Basic residues" evidence="1">
    <location>
        <begin position="151"/>
        <end position="164"/>
    </location>
</feature>
<dbReference type="AlphaFoldDB" id="A0A5J6ZCM4"/>